<evidence type="ECO:0000313" key="1">
    <source>
        <dbReference type="EMBL" id="KAJ9088455.1"/>
    </source>
</evidence>
<gene>
    <name evidence="1" type="ORF">DSO57_1022936</name>
</gene>
<reference evidence="1" key="1">
    <citation type="submission" date="2022-04" db="EMBL/GenBank/DDBJ databases">
        <title>Genome of the entomopathogenic fungus Entomophthora muscae.</title>
        <authorList>
            <person name="Elya C."/>
            <person name="Lovett B.R."/>
            <person name="Lee E."/>
            <person name="Macias A.M."/>
            <person name="Hajek A.E."/>
            <person name="De Bivort B.L."/>
            <person name="Kasson M.T."/>
            <person name="De Fine Licht H.H."/>
            <person name="Stajich J.E."/>
        </authorList>
    </citation>
    <scope>NUCLEOTIDE SEQUENCE</scope>
    <source>
        <strain evidence="1">Berkeley</strain>
    </source>
</reference>
<sequence>MVFTSNIFDGASSQANSSQASFNGGKAQNMEAPVYTQAFEAVSSSAPAPVPTLHKLPTKQPIRMKTLIWNNFLPSDNLPPYSQSGFSSPSLAPQATNHHCPNSSGNCGTESTGSVLGKYCHPVTIYPSYCHAGIKQPDEQGESDQDFCVLRRGTDTQQEILTLGLDLY</sequence>
<dbReference type="EMBL" id="QTSX02000117">
    <property type="protein sequence ID" value="KAJ9088455.1"/>
    <property type="molecule type" value="Genomic_DNA"/>
</dbReference>
<protein>
    <submittedName>
        <fullName evidence="1">Uncharacterized protein</fullName>
    </submittedName>
</protein>
<evidence type="ECO:0000313" key="2">
    <source>
        <dbReference type="Proteomes" id="UP001165960"/>
    </source>
</evidence>
<accession>A0ACC2UP69</accession>
<proteinExistence type="predicted"/>
<comment type="caution">
    <text evidence="1">The sequence shown here is derived from an EMBL/GenBank/DDBJ whole genome shotgun (WGS) entry which is preliminary data.</text>
</comment>
<keyword evidence="2" id="KW-1185">Reference proteome</keyword>
<organism evidence="1 2">
    <name type="scientific">Entomophthora muscae</name>
    <dbReference type="NCBI Taxonomy" id="34485"/>
    <lineage>
        <taxon>Eukaryota</taxon>
        <taxon>Fungi</taxon>
        <taxon>Fungi incertae sedis</taxon>
        <taxon>Zoopagomycota</taxon>
        <taxon>Entomophthoromycotina</taxon>
        <taxon>Entomophthoromycetes</taxon>
        <taxon>Entomophthorales</taxon>
        <taxon>Entomophthoraceae</taxon>
        <taxon>Entomophthora</taxon>
    </lineage>
</organism>
<name>A0ACC2UP69_9FUNG</name>
<dbReference type="Proteomes" id="UP001165960">
    <property type="component" value="Unassembled WGS sequence"/>
</dbReference>